<protein>
    <submittedName>
        <fullName evidence="1">Uncharacterized protein</fullName>
    </submittedName>
</protein>
<evidence type="ECO:0000313" key="1">
    <source>
        <dbReference type="EMBL" id="JAA80502.1"/>
    </source>
</evidence>
<sequence>MFEALLCGATCLRVRRSGRAAFASLELESLSSGPKEPPKQSSKCEVKILTLSPFTTRSKGRTTLFPFYIPYLKVA</sequence>
<reference evidence="1" key="2">
    <citation type="submission" date="2013-05" db="EMBL/GenBank/DDBJ databases">
        <authorList>
            <person name="Carter J.-M."/>
            <person name="Baker S.C."/>
            <person name="Pink R."/>
            <person name="Carter D.R.F."/>
            <person name="Collins A."/>
            <person name="Tomlin J."/>
            <person name="Gibbs M."/>
            <person name="Breuker C.J."/>
        </authorList>
    </citation>
    <scope>NUCLEOTIDE SEQUENCE</scope>
    <source>
        <tissue evidence="1">Ovary</tissue>
    </source>
</reference>
<accession>S4PTG9</accession>
<organism evidence="1">
    <name type="scientific">Pararge aegeria</name>
    <name type="common">speckled wood butterfly</name>
    <dbReference type="NCBI Taxonomy" id="116150"/>
    <lineage>
        <taxon>Eukaryota</taxon>
        <taxon>Metazoa</taxon>
        <taxon>Ecdysozoa</taxon>
        <taxon>Arthropoda</taxon>
        <taxon>Hexapoda</taxon>
        <taxon>Insecta</taxon>
        <taxon>Pterygota</taxon>
        <taxon>Neoptera</taxon>
        <taxon>Endopterygota</taxon>
        <taxon>Lepidoptera</taxon>
        <taxon>Glossata</taxon>
        <taxon>Ditrysia</taxon>
        <taxon>Papilionoidea</taxon>
        <taxon>Nymphalidae</taxon>
        <taxon>Satyrinae</taxon>
        <taxon>Satyrini</taxon>
        <taxon>Parargina</taxon>
        <taxon>Pararge</taxon>
    </lineage>
</organism>
<proteinExistence type="predicted"/>
<reference evidence="1" key="1">
    <citation type="journal article" date="2013" name="BMC Genomics">
        <title>Unscrambling butterfly oogenesis.</title>
        <authorList>
            <person name="Carter J.M."/>
            <person name="Baker S.C."/>
            <person name="Pink R."/>
            <person name="Carter D.R."/>
            <person name="Collins A."/>
            <person name="Tomlin J."/>
            <person name="Gibbs M."/>
            <person name="Breuker C.J."/>
        </authorList>
    </citation>
    <scope>NUCLEOTIDE SEQUENCE</scope>
    <source>
        <tissue evidence="1">Ovary</tissue>
    </source>
</reference>
<dbReference type="AlphaFoldDB" id="S4PTG9"/>
<name>S4PTG9_9NEOP</name>
<dbReference type="EMBL" id="GAIX01012058">
    <property type="protein sequence ID" value="JAA80502.1"/>
    <property type="molecule type" value="Transcribed_RNA"/>
</dbReference>